<dbReference type="EMBL" id="CP036269">
    <property type="protein sequence ID" value="QDT44576.1"/>
    <property type="molecule type" value="Genomic_DNA"/>
</dbReference>
<dbReference type="AlphaFoldDB" id="A0A517RL04"/>
<dbReference type="RefSeq" id="WP_145220148.1">
    <property type="nucleotide sequence ID" value="NZ_CP036269.1"/>
</dbReference>
<proteinExistence type="predicted"/>
<keyword evidence="3" id="KW-1185">Reference proteome</keyword>
<evidence type="ECO:0000313" key="3">
    <source>
        <dbReference type="Proteomes" id="UP000317171"/>
    </source>
</evidence>
<gene>
    <name evidence="2" type="ORF">Pan241w_46880</name>
</gene>
<accession>A0A517RL04</accession>
<feature type="compositionally biased region" description="Polar residues" evidence="1">
    <location>
        <begin position="58"/>
        <end position="68"/>
    </location>
</feature>
<dbReference type="Proteomes" id="UP000317171">
    <property type="component" value="Chromosome"/>
</dbReference>
<dbReference type="OrthoDB" id="215680at2"/>
<protein>
    <submittedName>
        <fullName evidence="2">Uncharacterized protein</fullName>
    </submittedName>
</protein>
<dbReference type="KEGG" id="gaz:Pan241w_46880"/>
<feature type="region of interest" description="Disordered" evidence="1">
    <location>
        <begin position="44"/>
        <end position="68"/>
    </location>
</feature>
<organism evidence="2 3">
    <name type="scientific">Gimesia alba</name>
    <dbReference type="NCBI Taxonomy" id="2527973"/>
    <lineage>
        <taxon>Bacteria</taxon>
        <taxon>Pseudomonadati</taxon>
        <taxon>Planctomycetota</taxon>
        <taxon>Planctomycetia</taxon>
        <taxon>Planctomycetales</taxon>
        <taxon>Planctomycetaceae</taxon>
        <taxon>Gimesia</taxon>
    </lineage>
</organism>
<evidence type="ECO:0000256" key="1">
    <source>
        <dbReference type="SAM" id="MobiDB-lite"/>
    </source>
</evidence>
<name>A0A517RL04_9PLAN</name>
<reference evidence="2 3" key="1">
    <citation type="submission" date="2019-02" db="EMBL/GenBank/DDBJ databases">
        <title>Deep-cultivation of Planctomycetes and their phenomic and genomic characterization uncovers novel biology.</title>
        <authorList>
            <person name="Wiegand S."/>
            <person name="Jogler M."/>
            <person name="Boedeker C."/>
            <person name="Pinto D."/>
            <person name="Vollmers J."/>
            <person name="Rivas-Marin E."/>
            <person name="Kohn T."/>
            <person name="Peeters S.H."/>
            <person name="Heuer A."/>
            <person name="Rast P."/>
            <person name="Oberbeckmann S."/>
            <person name="Bunk B."/>
            <person name="Jeske O."/>
            <person name="Meyerdierks A."/>
            <person name="Storesund J.E."/>
            <person name="Kallscheuer N."/>
            <person name="Luecker S."/>
            <person name="Lage O.M."/>
            <person name="Pohl T."/>
            <person name="Merkel B.J."/>
            <person name="Hornburger P."/>
            <person name="Mueller R.-W."/>
            <person name="Bruemmer F."/>
            <person name="Labrenz M."/>
            <person name="Spormann A.M."/>
            <person name="Op den Camp H."/>
            <person name="Overmann J."/>
            <person name="Amann R."/>
            <person name="Jetten M.S.M."/>
            <person name="Mascher T."/>
            <person name="Medema M.H."/>
            <person name="Devos D.P."/>
            <person name="Kaster A.-K."/>
            <person name="Ovreas L."/>
            <person name="Rohde M."/>
            <person name="Galperin M.Y."/>
            <person name="Jogler C."/>
        </authorList>
    </citation>
    <scope>NUCLEOTIDE SEQUENCE [LARGE SCALE GENOMIC DNA]</scope>
    <source>
        <strain evidence="2 3">Pan241w</strain>
    </source>
</reference>
<evidence type="ECO:0000313" key="2">
    <source>
        <dbReference type="EMBL" id="QDT44576.1"/>
    </source>
</evidence>
<sequence>MVCTHLKELYQFCEEKQLKLAGPELIHIVCKQCDQEETCPSMLMDQYDSKHGDDEGEANSQADADQST</sequence>